<evidence type="ECO:0000256" key="9">
    <source>
        <dbReference type="ARBA" id="ARBA00023237"/>
    </source>
</evidence>
<keyword evidence="5" id="KW-0408">Iron</keyword>
<evidence type="ECO:0000256" key="3">
    <source>
        <dbReference type="ARBA" id="ARBA00022496"/>
    </source>
</evidence>
<gene>
    <name evidence="11" type="ORF">GALL_495140</name>
</gene>
<evidence type="ECO:0000256" key="5">
    <source>
        <dbReference type="ARBA" id="ARBA00023004"/>
    </source>
</evidence>
<evidence type="ECO:0000256" key="6">
    <source>
        <dbReference type="ARBA" id="ARBA00023065"/>
    </source>
</evidence>
<comment type="caution">
    <text evidence="11">The sequence shown here is derived from an EMBL/GenBank/DDBJ whole genome shotgun (WGS) entry which is preliminary data.</text>
</comment>
<dbReference type="PANTHER" id="PTHR32552:SF81">
    <property type="entry name" value="TONB-DEPENDENT OUTER MEMBRANE RECEPTOR"/>
    <property type="match status" value="1"/>
</dbReference>
<protein>
    <submittedName>
        <fullName evidence="11">TonB dependent receptor</fullName>
    </submittedName>
</protein>
<dbReference type="SUPFAM" id="SSF56935">
    <property type="entry name" value="Porins"/>
    <property type="match status" value="1"/>
</dbReference>
<keyword evidence="8" id="KW-0472">Membrane</keyword>
<evidence type="ECO:0000259" key="10">
    <source>
        <dbReference type="Pfam" id="PF00593"/>
    </source>
</evidence>
<evidence type="ECO:0000256" key="2">
    <source>
        <dbReference type="ARBA" id="ARBA00022448"/>
    </source>
</evidence>
<proteinExistence type="predicted"/>
<dbReference type="Pfam" id="PF00593">
    <property type="entry name" value="TonB_dep_Rec_b-barrel"/>
    <property type="match status" value="1"/>
</dbReference>
<dbReference type="EMBL" id="MLJW01005046">
    <property type="protein sequence ID" value="OIQ68888.1"/>
    <property type="molecule type" value="Genomic_DNA"/>
</dbReference>
<keyword evidence="11" id="KW-0675">Receptor</keyword>
<dbReference type="InterPro" id="IPR039426">
    <property type="entry name" value="TonB-dep_rcpt-like"/>
</dbReference>
<dbReference type="PANTHER" id="PTHR32552">
    <property type="entry name" value="FERRICHROME IRON RECEPTOR-RELATED"/>
    <property type="match status" value="1"/>
</dbReference>
<comment type="subcellular location">
    <subcellularLocation>
        <location evidence="1">Cell outer membrane</location>
        <topology evidence="1">Multi-pass membrane protein</topology>
    </subcellularLocation>
</comment>
<reference evidence="11" key="1">
    <citation type="submission" date="2016-10" db="EMBL/GenBank/DDBJ databases">
        <title>Sequence of Gallionella enrichment culture.</title>
        <authorList>
            <person name="Poehlein A."/>
            <person name="Muehling M."/>
            <person name="Daniel R."/>
        </authorList>
    </citation>
    <scope>NUCLEOTIDE SEQUENCE</scope>
</reference>
<evidence type="ECO:0000256" key="8">
    <source>
        <dbReference type="ARBA" id="ARBA00023136"/>
    </source>
</evidence>
<keyword evidence="7" id="KW-0798">TonB box</keyword>
<dbReference type="InterPro" id="IPR036942">
    <property type="entry name" value="Beta-barrel_TonB_sf"/>
</dbReference>
<organism evidence="11">
    <name type="scientific">mine drainage metagenome</name>
    <dbReference type="NCBI Taxonomy" id="410659"/>
    <lineage>
        <taxon>unclassified sequences</taxon>
        <taxon>metagenomes</taxon>
        <taxon>ecological metagenomes</taxon>
    </lineage>
</organism>
<feature type="domain" description="TonB-dependent receptor-like beta-barrel" evidence="10">
    <location>
        <begin position="9"/>
        <end position="427"/>
    </location>
</feature>
<name>A0A1J5PDP2_9ZZZZ</name>
<keyword evidence="6" id="KW-0406">Ion transport</keyword>
<dbReference type="Gene3D" id="2.40.170.20">
    <property type="entry name" value="TonB-dependent receptor, beta-barrel domain"/>
    <property type="match status" value="2"/>
</dbReference>
<keyword evidence="4" id="KW-0812">Transmembrane</keyword>
<dbReference type="InterPro" id="IPR000531">
    <property type="entry name" value="Beta-barrel_TonB"/>
</dbReference>
<sequence>MDFKADDGDYYVMFNTGTAYYQLNNYLKTGNPNCTTGANCVAVDPNATPNRSGRNYYDSYAPYHLKSNAVFGEVYYQMTDAFKWTLGLRYTDDDKRIETHPVALGIAGSGTLPATNQHVEFKEVTGRFGFDYKPELSFTDSTLLYAFYSRGYKAGGVNPPCTAAVSCGKPTFDPEFVNSFEIGAKNTLLGGSLVLNGSIFAYDYTGYQVSKIVNRASTNENIDAKIKGVELESIWSPTHALRFNASLGYLDTQISNGASVDTFNRTQGDPTLTLVKSSAASNCVVTTANAAFALSVSNATNNPFAVLGICTPASTAGAGTNLSSLGAPAVGTNAFGGLVSDGVLVNLKGKELPNAPHYTFSFGAQYTLDFGNGWDAVLRGDYYHQTKTFARIYNSAADQIDAWQNVNLTLTLTNQDKGWVVEGFVKNATDETAITDTYLTDDSSGLYRNAFFTEPRTYGVAVTKKW</sequence>
<accession>A0A1J5PDP2</accession>
<dbReference type="GO" id="GO:0006826">
    <property type="term" value="P:iron ion transport"/>
    <property type="evidence" value="ECO:0007669"/>
    <property type="project" value="UniProtKB-KW"/>
</dbReference>
<keyword evidence="9" id="KW-0998">Cell outer membrane</keyword>
<evidence type="ECO:0000256" key="1">
    <source>
        <dbReference type="ARBA" id="ARBA00004571"/>
    </source>
</evidence>
<evidence type="ECO:0000256" key="4">
    <source>
        <dbReference type="ARBA" id="ARBA00022692"/>
    </source>
</evidence>
<evidence type="ECO:0000256" key="7">
    <source>
        <dbReference type="ARBA" id="ARBA00023077"/>
    </source>
</evidence>
<keyword evidence="3" id="KW-0410">Iron transport</keyword>
<dbReference type="AlphaFoldDB" id="A0A1J5PDP2"/>
<dbReference type="GO" id="GO:0009279">
    <property type="term" value="C:cell outer membrane"/>
    <property type="evidence" value="ECO:0007669"/>
    <property type="project" value="UniProtKB-SubCell"/>
</dbReference>
<evidence type="ECO:0000313" key="11">
    <source>
        <dbReference type="EMBL" id="OIQ68888.1"/>
    </source>
</evidence>
<keyword evidence="2" id="KW-0813">Transport</keyword>